<dbReference type="PROSITE" id="PS51257">
    <property type="entry name" value="PROKAR_LIPOPROTEIN"/>
    <property type="match status" value="1"/>
</dbReference>
<evidence type="ECO:0000313" key="3">
    <source>
        <dbReference type="Proteomes" id="UP000305939"/>
    </source>
</evidence>
<reference evidence="2 3" key="1">
    <citation type="submission" date="2019-04" db="EMBL/GenBank/DDBJ databases">
        <title>Draft genome sequence of Robertkochia marina CC-AMO-30D.</title>
        <authorList>
            <person name="Hameed A."/>
            <person name="Lin S.-Y."/>
            <person name="Shahina M."/>
            <person name="Lai W.-A."/>
            <person name="Young C.-C."/>
        </authorList>
    </citation>
    <scope>NUCLEOTIDE SEQUENCE [LARGE SCALE GENOMIC DNA]</scope>
    <source>
        <strain evidence="2 3">CC-AMO-30D</strain>
    </source>
</reference>
<dbReference type="Proteomes" id="UP000305939">
    <property type="component" value="Unassembled WGS sequence"/>
</dbReference>
<dbReference type="InterPro" id="IPR011990">
    <property type="entry name" value="TPR-like_helical_dom_sf"/>
</dbReference>
<dbReference type="EMBL" id="SSMC01000001">
    <property type="protein sequence ID" value="THD69915.1"/>
    <property type="molecule type" value="Genomic_DNA"/>
</dbReference>
<proteinExistence type="predicted"/>
<protein>
    <submittedName>
        <fullName evidence="2">RagB/SusD family nutrient uptake outer membrane protein</fullName>
    </submittedName>
</protein>
<sequence>MNSFLFKNLRPVIFTVLFFLLMSCSNYNSDTTTTPNDFTSMPGEEIIGQIGLAVAELSSGHASRIGSTFSDQISFCARCCGPPYESYTVSPPDFDVIWSNAYTDGIANSVYVREYAVANGDTILEGVAMILQAMLFGEMAALFGDIPFSEAGNPLQYPHPRYDPQHLVFSGIQQMLSEAIAKVDSAPVSISQMEVFTSNEARWASIAHSLKARYYLITKDYNNALLEAQRGIGAPNGGLLINHSNTEGAKNLYFQYTVEQRKGHIGTCNNPLLFRFLNDTQPRIIYTPGDQSRLYHYFDVDASVLNTNPGGLIAADANFPVISWVETKLIEAEAAARTGGDALTPFNEVRAHLEATYEGHFPISSTTDTTLLITEILEEKYISMPLSIQTFHDARRTNDILGTLKGDHSTIPQRFLYPQAEIDANENFPGIQDLFTPTSVNQ</sequence>
<comment type="caution">
    <text evidence="2">The sequence shown here is derived from an EMBL/GenBank/DDBJ whole genome shotgun (WGS) entry which is preliminary data.</text>
</comment>
<evidence type="ECO:0000256" key="1">
    <source>
        <dbReference type="SAM" id="SignalP"/>
    </source>
</evidence>
<dbReference type="Pfam" id="PF12771">
    <property type="entry name" value="SusD-like_2"/>
    <property type="match status" value="1"/>
</dbReference>
<dbReference type="InterPro" id="IPR041662">
    <property type="entry name" value="SusD-like_2"/>
</dbReference>
<organism evidence="2 3">
    <name type="scientific">Robertkochia marina</name>
    <dbReference type="NCBI Taxonomy" id="1227945"/>
    <lineage>
        <taxon>Bacteria</taxon>
        <taxon>Pseudomonadati</taxon>
        <taxon>Bacteroidota</taxon>
        <taxon>Flavobacteriia</taxon>
        <taxon>Flavobacteriales</taxon>
        <taxon>Flavobacteriaceae</taxon>
        <taxon>Robertkochia</taxon>
    </lineage>
</organism>
<feature type="signal peptide" evidence="1">
    <location>
        <begin position="1"/>
        <end position="28"/>
    </location>
</feature>
<name>A0A4S3M4Z6_9FLAO</name>
<dbReference type="Gene3D" id="1.25.40.390">
    <property type="match status" value="1"/>
</dbReference>
<dbReference type="OrthoDB" id="725917at2"/>
<accession>A0A4S3M4Z6</accession>
<keyword evidence="1" id="KW-0732">Signal</keyword>
<dbReference type="RefSeq" id="WP_136335406.1">
    <property type="nucleotide sequence ID" value="NZ_QXMP01000002.1"/>
</dbReference>
<dbReference type="SUPFAM" id="SSF48452">
    <property type="entry name" value="TPR-like"/>
    <property type="match status" value="1"/>
</dbReference>
<feature type="chain" id="PRO_5020336338" evidence="1">
    <location>
        <begin position="29"/>
        <end position="442"/>
    </location>
</feature>
<dbReference type="AlphaFoldDB" id="A0A4S3M4Z6"/>
<keyword evidence="3" id="KW-1185">Reference proteome</keyword>
<gene>
    <name evidence="2" type="ORF">E7Z59_06210</name>
</gene>
<evidence type="ECO:0000313" key="2">
    <source>
        <dbReference type="EMBL" id="THD69915.1"/>
    </source>
</evidence>